<evidence type="ECO:0000313" key="3">
    <source>
        <dbReference type="Proteomes" id="UP000321058"/>
    </source>
</evidence>
<reference evidence="2 3" key="1">
    <citation type="submission" date="2019-07" db="EMBL/GenBank/DDBJ databases">
        <title>Whole genome shotgun sequence of Reyranella soli NBRC 108950.</title>
        <authorList>
            <person name="Hosoyama A."/>
            <person name="Uohara A."/>
            <person name="Ohji S."/>
            <person name="Ichikawa N."/>
        </authorList>
    </citation>
    <scope>NUCLEOTIDE SEQUENCE [LARGE SCALE GENOMIC DNA]</scope>
    <source>
        <strain evidence="2 3">NBRC 108950</strain>
    </source>
</reference>
<protein>
    <submittedName>
        <fullName evidence="2">Uncharacterized protein</fullName>
    </submittedName>
</protein>
<dbReference type="EMBL" id="BKAJ01000107">
    <property type="protein sequence ID" value="GEP58692.1"/>
    <property type="molecule type" value="Genomic_DNA"/>
</dbReference>
<dbReference type="AlphaFoldDB" id="A0A512NIF4"/>
<dbReference type="RefSeq" id="WP_147154084.1">
    <property type="nucleotide sequence ID" value="NZ_BKAJ01000107.1"/>
</dbReference>
<sequence length="78" mass="8561">MDDKSKKDDRVEGEGSYSGTKSYNEATAKFLKKGKVDEAAQEAKRALDSKEAAELKAAEAKGRAGDPKMWEKNPSRPK</sequence>
<feature type="compositionally biased region" description="Basic and acidic residues" evidence="1">
    <location>
        <begin position="1"/>
        <end position="13"/>
    </location>
</feature>
<proteinExistence type="predicted"/>
<comment type="caution">
    <text evidence="2">The sequence shown here is derived from an EMBL/GenBank/DDBJ whole genome shotgun (WGS) entry which is preliminary data.</text>
</comment>
<dbReference type="Proteomes" id="UP000321058">
    <property type="component" value="Unassembled WGS sequence"/>
</dbReference>
<organism evidence="2 3">
    <name type="scientific">Reyranella soli</name>
    <dbReference type="NCBI Taxonomy" id="1230389"/>
    <lineage>
        <taxon>Bacteria</taxon>
        <taxon>Pseudomonadati</taxon>
        <taxon>Pseudomonadota</taxon>
        <taxon>Alphaproteobacteria</taxon>
        <taxon>Hyphomicrobiales</taxon>
        <taxon>Reyranellaceae</taxon>
        <taxon>Reyranella</taxon>
    </lineage>
</organism>
<gene>
    <name evidence="2" type="ORF">RSO01_58580</name>
</gene>
<evidence type="ECO:0000313" key="2">
    <source>
        <dbReference type="EMBL" id="GEP58692.1"/>
    </source>
</evidence>
<name>A0A512NIF4_9HYPH</name>
<feature type="region of interest" description="Disordered" evidence="1">
    <location>
        <begin position="1"/>
        <end position="25"/>
    </location>
</feature>
<accession>A0A512NIF4</accession>
<dbReference type="OrthoDB" id="7376266at2"/>
<keyword evidence="3" id="KW-1185">Reference proteome</keyword>
<feature type="region of interest" description="Disordered" evidence="1">
    <location>
        <begin position="46"/>
        <end position="78"/>
    </location>
</feature>
<evidence type="ECO:0000256" key="1">
    <source>
        <dbReference type="SAM" id="MobiDB-lite"/>
    </source>
</evidence>